<dbReference type="InterPro" id="IPR036663">
    <property type="entry name" value="Fumarylacetoacetase_C_sf"/>
</dbReference>
<feature type="domain" description="Fumarylacetoacetase-like C-terminal" evidence="2">
    <location>
        <begin position="68"/>
        <end position="274"/>
    </location>
</feature>
<dbReference type="RefSeq" id="WP_345052706.1">
    <property type="nucleotide sequence ID" value="NZ_BAABED010000001.1"/>
</dbReference>
<keyword evidence="4" id="KW-1185">Reference proteome</keyword>
<keyword evidence="3" id="KW-0378">Hydrolase</keyword>
<sequence>MTQAIRFETPAGEVRLGRLEDDTIIDAGAAPAVGFDGSDAAWQNIRTAAGTAYAKSDVKILAPVNPGKVLAVGLNYRSHVEETNLAHPDVPMVFAKWSSSITGPNDDIVIPREETRPDYEGEVGIVISRRGYRVTKEDAWSYVGGFTVLNDVSGRRAQLETPMRQFTLGKSFDTFTPLGPVVASVDSVDKDALDVQTVISGETMQKGNTRDLIFDVPTLIEYLTKGVTLEPGDVIATGTPGGVGDERKPPRYLREGDVVEITVSGVGTISNRVRDEV</sequence>
<evidence type="ECO:0000256" key="1">
    <source>
        <dbReference type="ARBA" id="ARBA00022723"/>
    </source>
</evidence>
<accession>A0ABV5UM59</accession>
<evidence type="ECO:0000259" key="2">
    <source>
        <dbReference type="Pfam" id="PF01557"/>
    </source>
</evidence>
<organism evidence="3 4">
    <name type="scientific">Arthrobacter methylotrophus</name>
    <dbReference type="NCBI Taxonomy" id="121291"/>
    <lineage>
        <taxon>Bacteria</taxon>
        <taxon>Bacillati</taxon>
        <taxon>Actinomycetota</taxon>
        <taxon>Actinomycetes</taxon>
        <taxon>Micrococcales</taxon>
        <taxon>Micrococcaceae</taxon>
        <taxon>Arthrobacter</taxon>
    </lineage>
</organism>
<dbReference type="Pfam" id="PF01557">
    <property type="entry name" value="FAA_hydrolase"/>
    <property type="match status" value="1"/>
</dbReference>
<dbReference type="SUPFAM" id="SSF56529">
    <property type="entry name" value="FAH"/>
    <property type="match status" value="1"/>
</dbReference>
<dbReference type="GO" id="GO:0016787">
    <property type="term" value="F:hydrolase activity"/>
    <property type="evidence" value="ECO:0007669"/>
    <property type="project" value="UniProtKB-KW"/>
</dbReference>
<proteinExistence type="predicted"/>
<reference evidence="3 4" key="1">
    <citation type="submission" date="2024-09" db="EMBL/GenBank/DDBJ databases">
        <authorList>
            <person name="Sun Q."/>
            <person name="Mori K."/>
        </authorList>
    </citation>
    <scope>NUCLEOTIDE SEQUENCE [LARGE SCALE GENOMIC DNA]</scope>
    <source>
        <strain evidence="3 4">JCM 13519</strain>
    </source>
</reference>
<dbReference type="PANTHER" id="PTHR11820:SF112">
    <property type="entry name" value="FUMARYLACETOACETATE HYDROLASE FAMILY PROTEIN (AFU_ORTHOLOGUE AFUA_1G02370)-RELATED"/>
    <property type="match status" value="1"/>
</dbReference>
<dbReference type="Gene3D" id="3.90.850.10">
    <property type="entry name" value="Fumarylacetoacetase-like, C-terminal domain"/>
    <property type="match status" value="1"/>
</dbReference>
<keyword evidence="1" id="KW-0479">Metal-binding</keyword>
<evidence type="ECO:0000313" key="4">
    <source>
        <dbReference type="Proteomes" id="UP001589536"/>
    </source>
</evidence>
<dbReference type="PANTHER" id="PTHR11820">
    <property type="entry name" value="ACYLPYRUVASE"/>
    <property type="match status" value="1"/>
</dbReference>
<dbReference type="InterPro" id="IPR011234">
    <property type="entry name" value="Fumarylacetoacetase-like_C"/>
</dbReference>
<name>A0ABV5UM59_9MICC</name>
<protein>
    <submittedName>
        <fullName evidence="3">Fumarylacetoacetate hydrolase family protein</fullName>
    </submittedName>
</protein>
<evidence type="ECO:0000313" key="3">
    <source>
        <dbReference type="EMBL" id="MFB9713601.1"/>
    </source>
</evidence>
<gene>
    <name evidence="3" type="ORF">ACFFPI_05470</name>
</gene>
<dbReference type="Proteomes" id="UP001589536">
    <property type="component" value="Unassembled WGS sequence"/>
</dbReference>
<comment type="caution">
    <text evidence="3">The sequence shown here is derived from an EMBL/GenBank/DDBJ whole genome shotgun (WGS) entry which is preliminary data.</text>
</comment>
<dbReference type="EMBL" id="JBHMBH010000012">
    <property type="protein sequence ID" value="MFB9713601.1"/>
    <property type="molecule type" value="Genomic_DNA"/>
</dbReference>